<dbReference type="SUPFAM" id="SSF52540">
    <property type="entry name" value="P-loop containing nucleoside triphosphate hydrolases"/>
    <property type="match status" value="1"/>
</dbReference>
<protein>
    <submittedName>
        <fullName evidence="5">Proteasome-activating nucleotidase, putative</fullName>
    </submittedName>
</protein>
<dbReference type="Gene3D" id="3.40.50.300">
    <property type="entry name" value="P-loop containing nucleotide triphosphate hydrolases"/>
    <property type="match status" value="1"/>
</dbReference>
<feature type="non-terminal residue" evidence="5">
    <location>
        <position position="245"/>
    </location>
</feature>
<comment type="similarity">
    <text evidence="1">Belongs to the AAA ATPase family.</text>
</comment>
<feature type="non-terminal residue" evidence="5">
    <location>
        <position position="1"/>
    </location>
</feature>
<keyword evidence="3" id="KW-0067">ATP-binding</keyword>
<evidence type="ECO:0000256" key="1">
    <source>
        <dbReference type="ARBA" id="ARBA00006914"/>
    </source>
</evidence>
<reference evidence="6" key="1">
    <citation type="journal article" date="2010" name="Nat. Biotechnol.">
        <title>Draft genome sequence of the oilseed species Ricinus communis.</title>
        <authorList>
            <person name="Chan A.P."/>
            <person name="Crabtree J."/>
            <person name="Zhao Q."/>
            <person name="Lorenzi H."/>
            <person name="Orvis J."/>
            <person name="Puiu D."/>
            <person name="Melake-Berhan A."/>
            <person name="Jones K.M."/>
            <person name="Redman J."/>
            <person name="Chen G."/>
            <person name="Cahoon E.B."/>
            <person name="Gedil M."/>
            <person name="Stanke M."/>
            <person name="Haas B.J."/>
            <person name="Wortman J.R."/>
            <person name="Fraser-Liggett C.M."/>
            <person name="Ravel J."/>
            <person name="Rabinowicz P.D."/>
        </authorList>
    </citation>
    <scope>NUCLEOTIDE SEQUENCE [LARGE SCALE GENOMIC DNA]</scope>
    <source>
        <strain evidence="6">cv. Hale</strain>
    </source>
</reference>
<dbReference type="InterPro" id="IPR003593">
    <property type="entry name" value="AAA+_ATPase"/>
</dbReference>
<organism evidence="5 6">
    <name type="scientific">Ricinus communis</name>
    <name type="common">Castor bean</name>
    <dbReference type="NCBI Taxonomy" id="3988"/>
    <lineage>
        <taxon>Eukaryota</taxon>
        <taxon>Viridiplantae</taxon>
        <taxon>Streptophyta</taxon>
        <taxon>Embryophyta</taxon>
        <taxon>Tracheophyta</taxon>
        <taxon>Spermatophyta</taxon>
        <taxon>Magnoliopsida</taxon>
        <taxon>eudicotyledons</taxon>
        <taxon>Gunneridae</taxon>
        <taxon>Pentapetalae</taxon>
        <taxon>rosids</taxon>
        <taxon>fabids</taxon>
        <taxon>Malpighiales</taxon>
        <taxon>Euphorbiaceae</taxon>
        <taxon>Acalyphoideae</taxon>
        <taxon>Acalypheae</taxon>
        <taxon>Ricinus</taxon>
    </lineage>
</organism>
<dbReference type="AlphaFoldDB" id="B9TNW1"/>
<dbReference type="InParanoid" id="B9TNW1"/>
<dbReference type="SMART" id="SM00382">
    <property type="entry name" value="AAA"/>
    <property type="match status" value="1"/>
</dbReference>
<name>B9TNW1_RICCO</name>
<proteinExistence type="inferred from homology"/>
<evidence type="ECO:0000313" key="6">
    <source>
        <dbReference type="Proteomes" id="UP000008311"/>
    </source>
</evidence>
<evidence type="ECO:0000256" key="3">
    <source>
        <dbReference type="ARBA" id="ARBA00022840"/>
    </source>
</evidence>
<evidence type="ECO:0000313" key="5">
    <source>
        <dbReference type="EMBL" id="EEF22453.1"/>
    </source>
</evidence>
<accession>B9TNW1</accession>
<evidence type="ECO:0000259" key="4">
    <source>
        <dbReference type="SMART" id="SM00382"/>
    </source>
</evidence>
<dbReference type="STRING" id="3988.B9TNW1"/>
<dbReference type="GO" id="GO:0043161">
    <property type="term" value="P:proteasome-mediated ubiquitin-dependent protein catabolic process"/>
    <property type="evidence" value="ECO:0000318"/>
    <property type="project" value="GO_Central"/>
</dbReference>
<gene>
    <name evidence="5" type="ORF">RCOM_2048650</name>
</gene>
<sequence>APVKDKLEQVLAERSKFGELAVADLAPTRSLLFTGAPGVGKSLAAKWLAKSLGLPLLTVDLAAVMSSFLGRTGNNIRNILDYAKSVDCVLFLDELDALAKRRDDATEVGELKRLVTVLLQEIDSWPAHGLMLAATNHPDLLDPAVWRRFDMIVEFPLPNEDGMRTALNNWIGVEHDVPKGLLDALPIVLSGMSFSDLKRTVSQLRRNQIVSGVPLSESLGLLIEEKIESLPKSAKIEVAQNLLHA</sequence>
<dbReference type="InterPro" id="IPR003959">
    <property type="entry name" value="ATPase_AAA_core"/>
</dbReference>
<dbReference type="GO" id="GO:0008540">
    <property type="term" value="C:proteasome regulatory particle, base subcomplex"/>
    <property type="evidence" value="ECO:0000318"/>
    <property type="project" value="GO_Central"/>
</dbReference>
<dbReference type="eggNOG" id="KOG0730">
    <property type="taxonomic scope" value="Eukaryota"/>
</dbReference>
<feature type="domain" description="AAA+ ATPase" evidence="4">
    <location>
        <begin position="27"/>
        <end position="159"/>
    </location>
</feature>
<keyword evidence="5" id="KW-0647">Proteasome</keyword>
<dbReference type="PANTHER" id="PTHR23073">
    <property type="entry name" value="26S PROTEASOME REGULATORY SUBUNIT"/>
    <property type="match status" value="1"/>
</dbReference>
<dbReference type="CDD" id="cd19481">
    <property type="entry name" value="RecA-like_protease"/>
    <property type="match status" value="1"/>
</dbReference>
<dbReference type="Proteomes" id="UP000008311">
    <property type="component" value="Unassembled WGS sequence"/>
</dbReference>
<dbReference type="InterPro" id="IPR050221">
    <property type="entry name" value="26S_Proteasome_ATPase"/>
</dbReference>
<keyword evidence="6" id="KW-1185">Reference proteome</keyword>
<dbReference type="GO" id="GO:0036402">
    <property type="term" value="F:proteasome-activating activity"/>
    <property type="evidence" value="ECO:0000318"/>
    <property type="project" value="GO_Central"/>
</dbReference>
<dbReference type="Pfam" id="PF00004">
    <property type="entry name" value="AAA"/>
    <property type="match status" value="1"/>
</dbReference>
<dbReference type="GO" id="GO:0005524">
    <property type="term" value="F:ATP binding"/>
    <property type="evidence" value="ECO:0007669"/>
    <property type="project" value="UniProtKB-KW"/>
</dbReference>
<evidence type="ECO:0000256" key="2">
    <source>
        <dbReference type="ARBA" id="ARBA00022741"/>
    </source>
</evidence>
<keyword evidence="2" id="KW-0547">Nucleotide-binding</keyword>
<dbReference type="InterPro" id="IPR027417">
    <property type="entry name" value="P-loop_NTPase"/>
</dbReference>
<dbReference type="EMBL" id="EQ993763">
    <property type="protein sequence ID" value="EEF22453.1"/>
    <property type="molecule type" value="Genomic_DNA"/>
</dbReference>
<dbReference type="GO" id="GO:0016887">
    <property type="term" value="F:ATP hydrolysis activity"/>
    <property type="evidence" value="ECO:0007669"/>
    <property type="project" value="InterPro"/>
</dbReference>